<dbReference type="EMBL" id="MK562503">
    <property type="protein sequence ID" value="QBP32915.1"/>
    <property type="molecule type" value="Genomic_DNA"/>
</dbReference>
<dbReference type="InterPro" id="IPR027417">
    <property type="entry name" value="P-loop_NTPase"/>
</dbReference>
<evidence type="ECO:0000313" key="1">
    <source>
        <dbReference type="EMBL" id="QBP32915.1"/>
    </source>
</evidence>
<keyword evidence="1" id="KW-0547">Nucleotide-binding</keyword>
<dbReference type="SUPFAM" id="SSF52540">
    <property type="entry name" value="P-loop containing nucleoside triphosphate hydrolases"/>
    <property type="match status" value="1"/>
</dbReference>
<protein>
    <submittedName>
        <fullName evidence="1">Putative DNA helicase</fullName>
    </submittedName>
</protein>
<dbReference type="Gene3D" id="3.40.50.300">
    <property type="entry name" value="P-loop containing nucleotide triphosphate hydrolases"/>
    <property type="match status" value="1"/>
</dbReference>
<sequence>MDYIVVKAMCTRKIWHRLREQIPSSMLAPDTVSLLGWVDLYWSTYQEHAEVHADAFESMLNLRAGAAPKEQMDILRHMFRTVQQVPDDSVVGVVRTLNELAYSGEVAALTRSYQDGEEVDFIAEMKRLNRKYGDGAAVQDSLMEWESGSVDDILAQTDESGGLKLNVFGQTQRNIRGARGGDCIAVAAPVDAGKTSLLASIVVGFAEQMQQQPEVYGSRPILWLVNESLAARTVPRIYQAATHWTLQEIREQHQHGKFAPAYLNKVGAYDRIRVKNAHSLTMAQIATLIEEMNPAVLVIDMVANVRGGTMETEHQNLEAKWQELRVLGCEHDCVMLGTMQLSAEGYDMLYPPLTAMKQSKIGVQGALDLALMMGRLDPSTRPEMVNVRGISTPKNKMGLSGCESYLQFQVDFQGGRCKFDEGVSAHG</sequence>
<reference evidence="1 2" key="1">
    <citation type="submission" date="2019-02" db="EMBL/GenBank/DDBJ databases">
        <title>A cornucopia of Shigella phages from the Cornhusker state.</title>
        <authorList>
            <person name="Doore S.M."/>
            <person name="Schrad J.R."/>
            <person name="Perrett H.R."/>
            <person name="Dover J.A."/>
            <person name="Schrad K.P."/>
            <person name="Dean W.F."/>
            <person name="Parent K.N."/>
        </authorList>
    </citation>
    <scope>NUCLEOTIDE SEQUENCE [LARGE SCALE GENOMIC DNA]</scope>
</reference>
<keyword evidence="2" id="KW-1185">Reference proteome</keyword>
<dbReference type="Pfam" id="PF13481">
    <property type="entry name" value="AAA_25"/>
    <property type="match status" value="1"/>
</dbReference>
<proteinExistence type="predicted"/>
<keyword evidence="1" id="KW-0347">Helicase</keyword>
<name>A0A482JG48_9CAUD</name>
<keyword evidence="1" id="KW-0067">ATP-binding</keyword>
<evidence type="ECO:0000313" key="2">
    <source>
        <dbReference type="Proteomes" id="UP000294568"/>
    </source>
</evidence>
<gene>
    <name evidence="1" type="ORF">HRP29_gp15</name>
</gene>
<accession>A0A482JG48</accession>
<dbReference type="GO" id="GO:0004386">
    <property type="term" value="F:helicase activity"/>
    <property type="evidence" value="ECO:0007669"/>
    <property type="project" value="UniProtKB-KW"/>
</dbReference>
<organism evidence="1 2">
    <name type="scientific">Shigella phage Buco</name>
    <dbReference type="NCBI Taxonomy" id="2530183"/>
    <lineage>
        <taxon>Viruses</taxon>
        <taxon>Duplodnaviria</taxon>
        <taxon>Heunggongvirae</taxon>
        <taxon>Uroviricota</taxon>
        <taxon>Caudoviricetes</taxon>
        <taxon>Autographivirales</taxon>
        <taxon>Autoscriptoviridae</taxon>
        <taxon>Slopekvirinae</taxon>
        <taxon>Bucovirus</taxon>
        <taxon>Bucovirus buco</taxon>
    </lineage>
</organism>
<dbReference type="Proteomes" id="UP000294568">
    <property type="component" value="Segment"/>
</dbReference>
<keyword evidence="1" id="KW-0378">Hydrolase</keyword>